<evidence type="ECO:0000313" key="1">
    <source>
        <dbReference type="EMBL" id="MCW3804337.1"/>
    </source>
</evidence>
<organism evidence="1 2">
    <name type="scientific">Plebeiibacterium marinum</name>
    <dbReference type="NCBI Taxonomy" id="2992111"/>
    <lineage>
        <taxon>Bacteria</taxon>
        <taxon>Pseudomonadati</taxon>
        <taxon>Bacteroidota</taxon>
        <taxon>Bacteroidia</taxon>
        <taxon>Marinilabiliales</taxon>
        <taxon>Marinilabiliaceae</taxon>
        <taxon>Plebeiibacterium</taxon>
    </lineage>
</organism>
<name>A0AAE3SI72_9BACT</name>
<dbReference type="AlphaFoldDB" id="A0AAE3SI72"/>
<dbReference type="Proteomes" id="UP001207408">
    <property type="component" value="Unassembled WGS sequence"/>
</dbReference>
<proteinExistence type="predicted"/>
<reference evidence="1" key="1">
    <citation type="submission" date="2022-10" db="EMBL/GenBank/DDBJ databases">
        <authorList>
            <person name="Yu W.X."/>
        </authorList>
    </citation>
    <scope>NUCLEOTIDE SEQUENCE</scope>
    <source>
        <strain evidence="1">D04</strain>
    </source>
</reference>
<protein>
    <submittedName>
        <fullName evidence="1">Uncharacterized protein</fullName>
    </submittedName>
</protein>
<evidence type="ECO:0000313" key="2">
    <source>
        <dbReference type="Proteomes" id="UP001207408"/>
    </source>
</evidence>
<sequence length="59" mass="7040">MSTKGEVTFDDYMEWLDSEPKKAINKEFAMSRNFEGAIRTESFMLWYTEKYRLTPDSCN</sequence>
<keyword evidence="2" id="KW-1185">Reference proteome</keyword>
<accession>A0AAE3SI72</accession>
<comment type="caution">
    <text evidence="1">The sequence shown here is derived from an EMBL/GenBank/DDBJ whole genome shotgun (WGS) entry which is preliminary data.</text>
</comment>
<gene>
    <name evidence="1" type="ORF">OM074_01805</name>
</gene>
<dbReference type="RefSeq" id="WP_301197558.1">
    <property type="nucleotide sequence ID" value="NZ_JAPDPI010000002.1"/>
</dbReference>
<dbReference type="EMBL" id="JAPDPI010000002">
    <property type="protein sequence ID" value="MCW3804337.1"/>
    <property type="molecule type" value="Genomic_DNA"/>
</dbReference>